<name>A0ABY6T3H3_9GAMM</name>
<proteinExistence type="predicted"/>
<sequence length="64" mass="7603">MVLIFLKSIPLKKAHNNRLLEHFLHFAAQNIVLTFLYSIVHGKKKFWLLNNRFNHDAFILSVEL</sequence>
<accession>A0ABY6T3H3</accession>
<gene>
    <name evidence="1" type="ORF">NCTC11976_00897</name>
</gene>
<evidence type="ECO:0000313" key="2">
    <source>
        <dbReference type="Proteomes" id="UP000277577"/>
    </source>
</evidence>
<dbReference type="Proteomes" id="UP000277577">
    <property type="component" value="Chromosome"/>
</dbReference>
<organism evidence="1 2">
    <name type="scientific">Legionella cherrii</name>
    <dbReference type="NCBI Taxonomy" id="28084"/>
    <lineage>
        <taxon>Bacteria</taxon>
        <taxon>Pseudomonadati</taxon>
        <taxon>Pseudomonadota</taxon>
        <taxon>Gammaproteobacteria</taxon>
        <taxon>Legionellales</taxon>
        <taxon>Legionellaceae</taxon>
        <taxon>Legionella</taxon>
    </lineage>
</organism>
<keyword evidence="2" id="KW-1185">Reference proteome</keyword>
<protein>
    <submittedName>
        <fullName evidence="1">Uncharacterized protein</fullName>
    </submittedName>
</protein>
<dbReference type="EMBL" id="LR134173">
    <property type="protein sequence ID" value="VEB34548.1"/>
    <property type="molecule type" value="Genomic_DNA"/>
</dbReference>
<evidence type="ECO:0000313" key="1">
    <source>
        <dbReference type="EMBL" id="VEB34548.1"/>
    </source>
</evidence>
<reference evidence="1 2" key="1">
    <citation type="submission" date="2018-12" db="EMBL/GenBank/DDBJ databases">
        <authorList>
            <consortium name="Pathogen Informatics"/>
        </authorList>
    </citation>
    <scope>NUCLEOTIDE SEQUENCE [LARGE SCALE GENOMIC DNA]</scope>
    <source>
        <strain evidence="1 2">NCTC11976</strain>
    </source>
</reference>